<protein>
    <recommendedName>
        <fullName evidence="3">NAD(P)-binding protein</fullName>
    </recommendedName>
</protein>
<reference evidence="1 2" key="1">
    <citation type="journal article" date="2019" name="Nat. Ecol. Evol.">
        <title>Megaphylogeny resolves global patterns of mushroom evolution.</title>
        <authorList>
            <person name="Varga T."/>
            <person name="Krizsan K."/>
            <person name="Foldi C."/>
            <person name="Dima B."/>
            <person name="Sanchez-Garcia M."/>
            <person name="Sanchez-Ramirez S."/>
            <person name="Szollosi G.J."/>
            <person name="Szarkandi J.G."/>
            <person name="Papp V."/>
            <person name="Albert L."/>
            <person name="Andreopoulos W."/>
            <person name="Angelini C."/>
            <person name="Antonin V."/>
            <person name="Barry K.W."/>
            <person name="Bougher N.L."/>
            <person name="Buchanan P."/>
            <person name="Buyck B."/>
            <person name="Bense V."/>
            <person name="Catcheside P."/>
            <person name="Chovatia M."/>
            <person name="Cooper J."/>
            <person name="Damon W."/>
            <person name="Desjardin D."/>
            <person name="Finy P."/>
            <person name="Geml J."/>
            <person name="Haridas S."/>
            <person name="Hughes K."/>
            <person name="Justo A."/>
            <person name="Karasinski D."/>
            <person name="Kautmanova I."/>
            <person name="Kiss B."/>
            <person name="Kocsube S."/>
            <person name="Kotiranta H."/>
            <person name="LaButti K.M."/>
            <person name="Lechner B.E."/>
            <person name="Liimatainen K."/>
            <person name="Lipzen A."/>
            <person name="Lukacs Z."/>
            <person name="Mihaltcheva S."/>
            <person name="Morgado L.N."/>
            <person name="Niskanen T."/>
            <person name="Noordeloos M.E."/>
            <person name="Ohm R.A."/>
            <person name="Ortiz-Santana B."/>
            <person name="Ovrebo C."/>
            <person name="Racz N."/>
            <person name="Riley R."/>
            <person name="Savchenko A."/>
            <person name="Shiryaev A."/>
            <person name="Soop K."/>
            <person name="Spirin V."/>
            <person name="Szebenyi C."/>
            <person name="Tomsovsky M."/>
            <person name="Tulloss R.E."/>
            <person name="Uehling J."/>
            <person name="Grigoriev I.V."/>
            <person name="Vagvolgyi C."/>
            <person name="Papp T."/>
            <person name="Martin F.M."/>
            <person name="Miettinen O."/>
            <person name="Hibbett D.S."/>
            <person name="Nagy L.G."/>
        </authorList>
    </citation>
    <scope>NUCLEOTIDE SEQUENCE [LARGE SCALE GENOMIC DNA]</scope>
    <source>
        <strain evidence="1 2">CBS 962.96</strain>
    </source>
</reference>
<dbReference type="AlphaFoldDB" id="A0A4S8LMZ5"/>
<evidence type="ECO:0000313" key="2">
    <source>
        <dbReference type="Proteomes" id="UP000297245"/>
    </source>
</evidence>
<dbReference type="EMBL" id="ML179334">
    <property type="protein sequence ID" value="THU90481.1"/>
    <property type="molecule type" value="Genomic_DNA"/>
</dbReference>
<gene>
    <name evidence="1" type="ORF">K435DRAFT_864276</name>
</gene>
<sequence length="296" mass="33014">MPEIVKTVNFIIIENTTNSAIRKTHTEFATAVERPVVFISTLSNDVIDATTALKNGHVDGVLISPSLVGHDQLLVEGLNLDTPSAVIGCYNLLKLSDNAIRAVNTDVMGVHYAMTSTCVHPYFRSVLVIGTGPLVRAALYCLVHYFQTNVVHVYEESEYAFNTIKGEVLRIGNNVVVVRHRQINSSPNVSCVVTDIPRDIQTTARVNHIRMLLSITFEKYHDSFAVDQKNILLNLGHSGSESDLSPWSFMAIRGGWKEISLELVEKIQTQIMWQQVTTCDNDLLFHECSWVKDSTV</sequence>
<evidence type="ECO:0000313" key="1">
    <source>
        <dbReference type="EMBL" id="THU90481.1"/>
    </source>
</evidence>
<keyword evidence="2" id="KW-1185">Reference proteome</keyword>
<dbReference type="Gene3D" id="3.40.50.10860">
    <property type="entry name" value="Leucine Dehydrogenase, chain A, domain 1"/>
    <property type="match status" value="1"/>
</dbReference>
<dbReference type="Gene3D" id="3.40.50.720">
    <property type="entry name" value="NAD(P)-binding Rossmann-like Domain"/>
    <property type="match status" value="1"/>
</dbReference>
<name>A0A4S8LMZ5_DENBC</name>
<proteinExistence type="predicted"/>
<dbReference type="Proteomes" id="UP000297245">
    <property type="component" value="Unassembled WGS sequence"/>
</dbReference>
<evidence type="ECO:0008006" key="3">
    <source>
        <dbReference type="Google" id="ProtNLM"/>
    </source>
</evidence>
<organism evidence="1 2">
    <name type="scientific">Dendrothele bispora (strain CBS 962.96)</name>
    <dbReference type="NCBI Taxonomy" id="1314807"/>
    <lineage>
        <taxon>Eukaryota</taxon>
        <taxon>Fungi</taxon>
        <taxon>Dikarya</taxon>
        <taxon>Basidiomycota</taxon>
        <taxon>Agaricomycotina</taxon>
        <taxon>Agaricomycetes</taxon>
        <taxon>Agaricomycetidae</taxon>
        <taxon>Agaricales</taxon>
        <taxon>Agaricales incertae sedis</taxon>
        <taxon>Dendrothele</taxon>
    </lineage>
</organism>
<accession>A0A4S8LMZ5</accession>